<dbReference type="InterPro" id="IPR036097">
    <property type="entry name" value="HisK_dim/P_sf"/>
</dbReference>
<evidence type="ECO:0000256" key="3">
    <source>
        <dbReference type="ARBA" id="ARBA00012438"/>
    </source>
</evidence>
<dbReference type="GO" id="GO:0007234">
    <property type="term" value="P:osmosensory signaling via phosphorelay pathway"/>
    <property type="evidence" value="ECO:0007669"/>
    <property type="project" value="TreeGrafter"/>
</dbReference>
<evidence type="ECO:0000256" key="6">
    <source>
        <dbReference type="ARBA" id="ARBA00022777"/>
    </source>
</evidence>
<dbReference type="PANTHER" id="PTHR42878:SF15">
    <property type="entry name" value="BACTERIOPHYTOCHROME"/>
    <property type="match status" value="1"/>
</dbReference>
<evidence type="ECO:0000256" key="4">
    <source>
        <dbReference type="ARBA" id="ARBA00022553"/>
    </source>
</evidence>
<sequence>MAVSGIVRGAGIGLVGRIDRDALIAPYDVIGHPPAPDLNALAELAADISGTPTALVNLMGENTQHSIAGFGREPGVCDRADSMCNVILDEPGQVIVNDTRSDPRFADNPYVTGERAAFRFYAATHLRNPQGLVLGTLCVFDDEARSLDDRRIRGLGLLARQVDDALELRRRTSKLVDAVAELAEVRAELTRSNEALHAFAGQVSHDLRNPLTAINGFLEELQYSVPHDTPSSEYVARALSSTHRMSDLITDLLGFAKLGGELRREPVALRNLVEEVRHDLAPALSAVGAQLDVGPLPTVRVDPTQLRAVLQNLISNAAKYRHPERPPLIALHSCRQDHAWRIEVVDNGIGVPRDRREEAFSPLTRVHDPHDSSAEGAGIGLATARRIINAHGGQIGLDASPAGGTVAWFTLPDPAEGGSFVGSHPPRSARVS</sequence>
<dbReference type="SUPFAM" id="SSF55874">
    <property type="entry name" value="ATPase domain of HSP90 chaperone/DNA topoisomerase II/histidine kinase"/>
    <property type="match status" value="1"/>
</dbReference>
<evidence type="ECO:0000259" key="9">
    <source>
        <dbReference type="PROSITE" id="PS50109"/>
    </source>
</evidence>
<keyword evidence="11" id="KW-1185">Reference proteome</keyword>
<dbReference type="GO" id="GO:0000156">
    <property type="term" value="F:phosphorelay response regulator activity"/>
    <property type="evidence" value="ECO:0007669"/>
    <property type="project" value="TreeGrafter"/>
</dbReference>
<comment type="subcellular location">
    <subcellularLocation>
        <location evidence="2">Cell membrane</location>
    </subcellularLocation>
</comment>
<dbReference type="InterPro" id="IPR003594">
    <property type="entry name" value="HATPase_dom"/>
</dbReference>
<dbReference type="GO" id="GO:0030295">
    <property type="term" value="F:protein kinase activator activity"/>
    <property type="evidence" value="ECO:0007669"/>
    <property type="project" value="TreeGrafter"/>
</dbReference>
<dbReference type="PANTHER" id="PTHR42878">
    <property type="entry name" value="TWO-COMPONENT HISTIDINE KINASE"/>
    <property type="match status" value="1"/>
</dbReference>
<dbReference type="SMART" id="SM00387">
    <property type="entry name" value="HATPase_c"/>
    <property type="match status" value="1"/>
</dbReference>
<dbReference type="EMBL" id="FRCS01000002">
    <property type="protein sequence ID" value="SHN06592.1"/>
    <property type="molecule type" value="Genomic_DNA"/>
</dbReference>
<evidence type="ECO:0000313" key="11">
    <source>
        <dbReference type="Proteomes" id="UP000184440"/>
    </source>
</evidence>
<organism evidence="10 11">
    <name type="scientific">Cryptosporangium aurantiacum</name>
    <dbReference type="NCBI Taxonomy" id="134849"/>
    <lineage>
        <taxon>Bacteria</taxon>
        <taxon>Bacillati</taxon>
        <taxon>Actinomycetota</taxon>
        <taxon>Actinomycetes</taxon>
        <taxon>Cryptosporangiales</taxon>
        <taxon>Cryptosporangiaceae</taxon>
        <taxon>Cryptosporangium</taxon>
    </lineage>
</organism>
<accession>A0A1M7NRI8</accession>
<dbReference type="Pfam" id="PF00512">
    <property type="entry name" value="HisKA"/>
    <property type="match status" value="1"/>
</dbReference>
<proteinExistence type="predicted"/>
<dbReference type="InterPro" id="IPR036890">
    <property type="entry name" value="HATPase_C_sf"/>
</dbReference>
<dbReference type="SUPFAM" id="SSF55781">
    <property type="entry name" value="GAF domain-like"/>
    <property type="match status" value="1"/>
</dbReference>
<dbReference type="SMART" id="SM00388">
    <property type="entry name" value="HisKA"/>
    <property type="match status" value="1"/>
</dbReference>
<dbReference type="STRING" id="134849.SAMN05443668_102807"/>
<dbReference type="InterPro" id="IPR004358">
    <property type="entry name" value="Sig_transdc_His_kin-like_C"/>
</dbReference>
<dbReference type="PROSITE" id="PS50109">
    <property type="entry name" value="HIS_KIN"/>
    <property type="match status" value="1"/>
</dbReference>
<gene>
    <name evidence="10" type="ORF">SAMN05443668_102807</name>
</gene>
<name>A0A1M7NRI8_9ACTN</name>
<dbReference type="Pfam" id="PF02518">
    <property type="entry name" value="HATPase_c"/>
    <property type="match status" value="1"/>
</dbReference>
<comment type="catalytic activity">
    <reaction evidence="1">
        <text>ATP + protein L-histidine = ADP + protein N-phospho-L-histidine.</text>
        <dbReference type="EC" id="2.7.13.3"/>
    </reaction>
</comment>
<evidence type="ECO:0000256" key="1">
    <source>
        <dbReference type="ARBA" id="ARBA00000085"/>
    </source>
</evidence>
<reference evidence="10 11" key="1">
    <citation type="submission" date="2016-11" db="EMBL/GenBank/DDBJ databases">
        <authorList>
            <person name="Jaros S."/>
            <person name="Januszkiewicz K."/>
            <person name="Wedrychowicz H."/>
        </authorList>
    </citation>
    <scope>NUCLEOTIDE SEQUENCE [LARGE SCALE GENOMIC DNA]</scope>
    <source>
        <strain evidence="10 11">DSM 46144</strain>
    </source>
</reference>
<dbReference type="InterPro" id="IPR003661">
    <property type="entry name" value="HisK_dim/P_dom"/>
</dbReference>
<evidence type="ECO:0000256" key="2">
    <source>
        <dbReference type="ARBA" id="ARBA00004236"/>
    </source>
</evidence>
<dbReference type="InterPro" id="IPR050351">
    <property type="entry name" value="BphY/WalK/GraS-like"/>
</dbReference>
<keyword evidence="5" id="KW-0808">Transferase</keyword>
<keyword evidence="4" id="KW-0597">Phosphoprotein</keyword>
<evidence type="ECO:0000256" key="8">
    <source>
        <dbReference type="ARBA" id="ARBA00039401"/>
    </source>
</evidence>
<keyword evidence="7" id="KW-0902">Two-component regulatory system</keyword>
<dbReference type="InterPro" id="IPR005467">
    <property type="entry name" value="His_kinase_dom"/>
</dbReference>
<dbReference type="EC" id="2.7.13.3" evidence="3"/>
<protein>
    <recommendedName>
        <fullName evidence="8">Sensor-like histidine kinase SenX3</fullName>
        <ecNumber evidence="3">2.7.13.3</ecNumber>
    </recommendedName>
</protein>
<dbReference type="AlphaFoldDB" id="A0A1M7NRI8"/>
<dbReference type="PRINTS" id="PR00344">
    <property type="entry name" value="BCTRLSENSOR"/>
</dbReference>
<dbReference type="Gene3D" id="1.10.287.130">
    <property type="match status" value="1"/>
</dbReference>
<dbReference type="CDD" id="cd00082">
    <property type="entry name" value="HisKA"/>
    <property type="match status" value="1"/>
</dbReference>
<dbReference type="SUPFAM" id="SSF47384">
    <property type="entry name" value="Homodimeric domain of signal transducing histidine kinase"/>
    <property type="match status" value="1"/>
</dbReference>
<keyword evidence="6 10" id="KW-0418">Kinase</keyword>
<feature type="domain" description="Histidine kinase" evidence="9">
    <location>
        <begin position="202"/>
        <end position="415"/>
    </location>
</feature>
<evidence type="ECO:0000256" key="7">
    <source>
        <dbReference type="ARBA" id="ARBA00023012"/>
    </source>
</evidence>
<dbReference type="OrthoDB" id="9808408at2"/>
<evidence type="ECO:0000313" key="10">
    <source>
        <dbReference type="EMBL" id="SHN06592.1"/>
    </source>
</evidence>
<dbReference type="InterPro" id="IPR029016">
    <property type="entry name" value="GAF-like_dom_sf"/>
</dbReference>
<evidence type="ECO:0000256" key="5">
    <source>
        <dbReference type="ARBA" id="ARBA00022679"/>
    </source>
</evidence>
<dbReference type="Gene3D" id="3.30.450.40">
    <property type="match status" value="1"/>
</dbReference>
<dbReference type="Gene3D" id="3.30.565.10">
    <property type="entry name" value="Histidine kinase-like ATPase, C-terminal domain"/>
    <property type="match status" value="1"/>
</dbReference>
<dbReference type="Proteomes" id="UP000184440">
    <property type="component" value="Unassembled WGS sequence"/>
</dbReference>
<dbReference type="GO" id="GO:0005886">
    <property type="term" value="C:plasma membrane"/>
    <property type="evidence" value="ECO:0007669"/>
    <property type="project" value="UniProtKB-SubCell"/>
</dbReference>
<dbReference type="GO" id="GO:0000155">
    <property type="term" value="F:phosphorelay sensor kinase activity"/>
    <property type="evidence" value="ECO:0007669"/>
    <property type="project" value="InterPro"/>
</dbReference>